<evidence type="ECO:0000256" key="5">
    <source>
        <dbReference type="ARBA" id="ARBA00022692"/>
    </source>
</evidence>
<dbReference type="InterPro" id="IPR027256">
    <property type="entry name" value="P-typ_ATPase_IB"/>
</dbReference>
<dbReference type="SUPFAM" id="SSF81665">
    <property type="entry name" value="Calcium ATPase, transmembrane domain M"/>
    <property type="match status" value="1"/>
</dbReference>
<dbReference type="FunFam" id="2.70.150.10:FF:000020">
    <property type="entry name" value="Copper-exporting P-type ATPase A"/>
    <property type="match status" value="1"/>
</dbReference>
<dbReference type="InterPro" id="IPR044492">
    <property type="entry name" value="P_typ_ATPase_HD_dom"/>
</dbReference>
<evidence type="ECO:0000256" key="11">
    <source>
        <dbReference type="ARBA" id="ARBA00022989"/>
    </source>
</evidence>
<evidence type="ECO:0000256" key="14">
    <source>
        <dbReference type="ARBA" id="ARBA00039103"/>
    </source>
</evidence>
<keyword evidence="5 16" id="KW-0812">Transmembrane</keyword>
<keyword evidence="8" id="KW-0406">Ion transport</keyword>
<dbReference type="EMBL" id="PKHE01000007">
    <property type="protein sequence ID" value="PKY89524.1"/>
    <property type="molecule type" value="Genomic_DNA"/>
</dbReference>
<dbReference type="InterPro" id="IPR008250">
    <property type="entry name" value="ATPase_P-typ_transduc_dom_A_sf"/>
</dbReference>
<dbReference type="GO" id="GO:0046872">
    <property type="term" value="F:metal ion binding"/>
    <property type="evidence" value="ECO:0007669"/>
    <property type="project" value="UniProtKB-KW"/>
</dbReference>
<dbReference type="SFLD" id="SFLDG00002">
    <property type="entry name" value="C1.7:_P-type_atpase_like"/>
    <property type="match status" value="1"/>
</dbReference>
<dbReference type="Gene3D" id="3.40.50.1000">
    <property type="entry name" value="HAD superfamily/HAD-like"/>
    <property type="match status" value="1"/>
</dbReference>
<evidence type="ECO:0000256" key="2">
    <source>
        <dbReference type="ARBA" id="ARBA00006024"/>
    </source>
</evidence>
<feature type="transmembrane region" description="Helical" evidence="16">
    <location>
        <begin position="19"/>
        <end position="35"/>
    </location>
</feature>
<dbReference type="PANTHER" id="PTHR48085:SF5">
    <property type="entry name" value="CADMIUM_ZINC-TRANSPORTING ATPASE HMA4-RELATED"/>
    <property type="match status" value="1"/>
</dbReference>
<keyword evidence="9 16" id="KW-0067">ATP-binding</keyword>
<feature type="transmembrane region" description="Helical" evidence="16">
    <location>
        <begin position="587"/>
        <end position="606"/>
    </location>
</feature>
<evidence type="ECO:0000256" key="6">
    <source>
        <dbReference type="ARBA" id="ARBA00022723"/>
    </source>
</evidence>
<evidence type="ECO:0000256" key="4">
    <source>
        <dbReference type="ARBA" id="ARBA00022539"/>
    </source>
</evidence>
<dbReference type="GO" id="GO:0005524">
    <property type="term" value="F:ATP binding"/>
    <property type="evidence" value="ECO:0007669"/>
    <property type="project" value="UniProtKB-UniRule"/>
</dbReference>
<dbReference type="EC" id="7.2.2.21" evidence="14"/>
<keyword evidence="8" id="KW-0813">Transport</keyword>
<keyword evidence="7 16" id="KW-0547">Nucleotide-binding</keyword>
<dbReference type="InterPro" id="IPR023214">
    <property type="entry name" value="HAD_sf"/>
</dbReference>
<dbReference type="GO" id="GO:0006825">
    <property type="term" value="P:copper ion transport"/>
    <property type="evidence" value="ECO:0007669"/>
    <property type="project" value="UniProtKB-KW"/>
</dbReference>
<dbReference type="PRINTS" id="PR00119">
    <property type="entry name" value="CATATPASE"/>
</dbReference>
<evidence type="ECO:0000256" key="10">
    <source>
        <dbReference type="ARBA" id="ARBA00022967"/>
    </source>
</evidence>
<feature type="transmembrane region" description="Helical" evidence="16">
    <location>
        <begin position="280"/>
        <end position="304"/>
    </location>
</feature>
<feature type="transmembrane region" description="Helical" evidence="16">
    <location>
        <begin position="81"/>
        <end position="114"/>
    </location>
</feature>
<name>A0A2I1K1I0_9LACT</name>
<sequence length="632" mass="68667">MKHTHHHHEHHHNHGKAPIISYLTGLILALVGLFLRHSNPSLANVTFVLSALLAGYHVIIMEGVSQTWHETVEHRSFKPNAHILMGLASIGSMVLGEYWEGALLILIFAGAHFLEDWAQGKSQREISKLMAINPTTARKIMSDGSLEIVSVDSLQIGDQLQVLNGDRVPIDGVILSGRTSIDESTLNGESLPKEKTAGDLVYGSTLNGTGSFTMEVSTEPSNTLFAKIIQLVEQNQTNQAPVASFIQQYEPSYVNLVLILVICYILFSSLLFNIDIASSFYRGLVLLVSASPCALAASTVSATLSATSTLARKGVMSKGSVFLDRLAQLQAIAFDKTGTLTRGQLEVTDVIIDDEFDPSMIHNIVVALERESNHPLAQAMLRYFTAKQVLELEVNNIIGHGLEAHYHGDLYQLGKPTEEIASTQPELSQQGYTLAQEGKTVTYLARNGQLIAVIALMDEIKDDAPSVIQYFKQHQIHTTLITGDSKETGEAVGKQLQLDTVLANVLPEEKSNLVASQKQQHGTIAMVGDGVNDAPALVQADIGIAMGQGTDVAIEVSDLVLMQNDLSRLVEAHQLARKMTRIIRQNIIFGLAVVIFLITVNLLGLSNITLSVIVHEGSTLVVILNGLRLLKG</sequence>
<dbReference type="InterPro" id="IPR036412">
    <property type="entry name" value="HAD-like_sf"/>
</dbReference>
<keyword evidence="11 16" id="KW-1133">Transmembrane helix</keyword>
<feature type="transmembrane region" description="Helical" evidence="16">
    <location>
        <begin position="253"/>
        <end position="274"/>
    </location>
</feature>
<dbReference type="Proteomes" id="UP000234384">
    <property type="component" value="Unassembled WGS sequence"/>
</dbReference>
<feature type="domain" description="P-type ATPase A" evidence="17">
    <location>
        <begin position="133"/>
        <end position="233"/>
    </location>
</feature>
<comment type="caution">
    <text evidence="18">The sequence shown here is derived from an EMBL/GenBank/DDBJ whole genome shotgun (WGS) entry which is preliminary data.</text>
</comment>
<dbReference type="SUPFAM" id="SSF81660">
    <property type="entry name" value="Metal cation-transporting ATPase, ATP-binding domain N"/>
    <property type="match status" value="1"/>
</dbReference>
<reference evidence="18 19" key="1">
    <citation type="submission" date="2017-12" db="EMBL/GenBank/DDBJ databases">
        <title>Phylogenetic diversity of female urinary microbiome.</title>
        <authorList>
            <person name="Thomas-White K."/>
            <person name="Wolfe A.J."/>
        </authorList>
    </citation>
    <scope>NUCLEOTIDE SEQUENCE [LARGE SCALE GENOMIC DNA]</scope>
    <source>
        <strain evidence="18 19">UMB0898</strain>
    </source>
</reference>
<proteinExistence type="inferred from homology"/>
<gene>
    <name evidence="18" type="ORF">CYJ57_03945</name>
</gene>
<comment type="subcellular location">
    <subcellularLocation>
        <location evidence="1">Cell membrane</location>
        <topology evidence="1">Multi-pass membrane protein</topology>
    </subcellularLocation>
</comment>
<keyword evidence="4" id="KW-0104">Cadmium</keyword>
<keyword evidence="3 16" id="KW-1003">Cell membrane</keyword>
<dbReference type="NCBIfam" id="TIGR01525">
    <property type="entry name" value="ATPase-IB_hvy"/>
    <property type="match status" value="1"/>
</dbReference>
<comment type="catalytic activity">
    <reaction evidence="15">
        <text>Cd(2+)(in) + ATP + H2O = Cd(2+)(out) + ADP + phosphate + H(+)</text>
        <dbReference type="Rhea" id="RHEA:12132"/>
        <dbReference type="ChEBI" id="CHEBI:15377"/>
        <dbReference type="ChEBI" id="CHEBI:15378"/>
        <dbReference type="ChEBI" id="CHEBI:30616"/>
        <dbReference type="ChEBI" id="CHEBI:43474"/>
        <dbReference type="ChEBI" id="CHEBI:48775"/>
        <dbReference type="ChEBI" id="CHEBI:456216"/>
        <dbReference type="EC" id="7.2.2.21"/>
    </reaction>
</comment>
<keyword evidence="8" id="KW-0187">Copper transport</keyword>
<keyword evidence="13 16" id="KW-0472">Membrane</keyword>
<keyword evidence="6 16" id="KW-0479">Metal-binding</keyword>
<dbReference type="SFLD" id="SFLDF00027">
    <property type="entry name" value="p-type_atpase"/>
    <property type="match status" value="1"/>
</dbReference>
<evidence type="ECO:0000256" key="12">
    <source>
        <dbReference type="ARBA" id="ARBA00023008"/>
    </source>
</evidence>
<dbReference type="Gene3D" id="3.40.1110.10">
    <property type="entry name" value="Calcium-transporting ATPase, cytoplasmic domain N"/>
    <property type="match status" value="1"/>
</dbReference>
<dbReference type="OrthoDB" id="9813266at2"/>
<dbReference type="InterPro" id="IPR018303">
    <property type="entry name" value="ATPase_P-typ_P_site"/>
</dbReference>
<evidence type="ECO:0000259" key="17">
    <source>
        <dbReference type="Pfam" id="PF00122"/>
    </source>
</evidence>
<dbReference type="InterPro" id="IPR023298">
    <property type="entry name" value="ATPase_P-typ_TM_dom_sf"/>
</dbReference>
<keyword evidence="12" id="KW-0186">Copper</keyword>
<evidence type="ECO:0000313" key="19">
    <source>
        <dbReference type="Proteomes" id="UP000234384"/>
    </source>
</evidence>
<evidence type="ECO:0000256" key="1">
    <source>
        <dbReference type="ARBA" id="ARBA00004651"/>
    </source>
</evidence>
<dbReference type="RefSeq" id="WP_101954158.1">
    <property type="nucleotide sequence ID" value="NZ_PKHE01000007.1"/>
</dbReference>
<comment type="similarity">
    <text evidence="2 16">Belongs to the cation transport ATPase (P-type) (TC 3.A.3) family. Type IB subfamily.</text>
</comment>
<dbReference type="InterPro" id="IPR001757">
    <property type="entry name" value="P_typ_ATPase"/>
</dbReference>
<dbReference type="NCBIfam" id="TIGR01494">
    <property type="entry name" value="ATPase_P-type"/>
    <property type="match status" value="1"/>
</dbReference>
<feature type="transmembrane region" description="Helical" evidence="16">
    <location>
        <begin position="42"/>
        <end position="61"/>
    </location>
</feature>
<dbReference type="Pfam" id="PF00702">
    <property type="entry name" value="Hydrolase"/>
    <property type="match status" value="1"/>
</dbReference>
<evidence type="ECO:0000256" key="7">
    <source>
        <dbReference type="ARBA" id="ARBA00022741"/>
    </source>
</evidence>
<evidence type="ECO:0000256" key="16">
    <source>
        <dbReference type="RuleBase" id="RU362081"/>
    </source>
</evidence>
<dbReference type="PROSITE" id="PS01229">
    <property type="entry name" value="COF_2"/>
    <property type="match status" value="1"/>
</dbReference>
<dbReference type="Pfam" id="PF00122">
    <property type="entry name" value="E1-E2_ATPase"/>
    <property type="match status" value="1"/>
</dbReference>
<dbReference type="Gene3D" id="2.70.150.10">
    <property type="entry name" value="Calcium-transporting ATPase, cytoplasmic transduction domain A"/>
    <property type="match status" value="1"/>
</dbReference>
<evidence type="ECO:0000256" key="9">
    <source>
        <dbReference type="ARBA" id="ARBA00022840"/>
    </source>
</evidence>
<keyword evidence="10" id="KW-1278">Translocase</keyword>
<evidence type="ECO:0000256" key="8">
    <source>
        <dbReference type="ARBA" id="ARBA00022796"/>
    </source>
</evidence>
<protein>
    <recommendedName>
        <fullName evidence="14">Cd(2+)-exporting ATPase</fullName>
        <ecNumber evidence="14">7.2.2.21</ecNumber>
    </recommendedName>
</protein>
<accession>A0A2I1K1I0</accession>
<evidence type="ECO:0000313" key="18">
    <source>
        <dbReference type="EMBL" id="PKY89524.1"/>
    </source>
</evidence>
<dbReference type="InterPro" id="IPR023299">
    <property type="entry name" value="ATPase_P-typ_cyto_dom_N"/>
</dbReference>
<dbReference type="SUPFAM" id="SSF81653">
    <property type="entry name" value="Calcium ATPase, transduction domain A"/>
    <property type="match status" value="1"/>
</dbReference>
<dbReference type="SFLD" id="SFLDS00003">
    <property type="entry name" value="Haloacid_Dehalogenase"/>
    <property type="match status" value="1"/>
</dbReference>
<evidence type="ECO:0000256" key="15">
    <source>
        <dbReference type="ARBA" id="ARBA00049338"/>
    </source>
</evidence>
<organism evidence="18 19">
    <name type="scientific">Falseniella ignava</name>
    <dbReference type="NCBI Taxonomy" id="137730"/>
    <lineage>
        <taxon>Bacteria</taxon>
        <taxon>Bacillati</taxon>
        <taxon>Bacillota</taxon>
        <taxon>Bacilli</taxon>
        <taxon>Lactobacillales</taxon>
        <taxon>Aerococcaceae</taxon>
        <taxon>Falseniella</taxon>
    </lineage>
</organism>
<dbReference type="GO" id="GO:0008551">
    <property type="term" value="F:P-type cadmium transporter activity"/>
    <property type="evidence" value="ECO:0007669"/>
    <property type="project" value="UniProtKB-EC"/>
</dbReference>
<dbReference type="CDD" id="cd07551">
    <property type="entry name" value="P-type_ATPase_HM_ZosA_PfeT-like"/>
    <property type="match status" value="1"/>
</dbReference>
<dbReference type="InterPro" id="IPR059000">
    <property type="entry name" value="ATPase_P-type_domA"/>
</dbReference>
<dbReference type="PROSITE" id="PS00154">
    <property type="entry name" value="ATPASE_E1_E2"/>
    <property type="match status" value="1"/>
</dbReference>
<dbReference type="GO" id="GO:0016887">
    <property type="term" value="F:ATP hydrolysis activity"/>
    <property type="evidence" value="ECO:0007669"/>
    <property type="project" value="InterPro"/>
</dbReference>
<dbReference type="GO" id="GO:0005886">
    <property type="term" value="C:plasma membrane"/>
    <property type="evidence" value="ECO:0007669"/>
    <property type="project" value="UniProtKB-SubCell"/>
</dbReference>
<dbReference type="PANTHER" id="PTHR48085">
    <property type="entry name" value="CADMIUM/ZINC-TRANSPORTING ATPASE HMA2-RELATED"/>
    <property type="match status" value="1"/>
</dbReference>
<dbReference type="AlphaFoldDB" id="A0A2I1K1I0"/>
<dbReference type="InterPro" id="IPR051014">
    <property type="entry name" value="Cation_Transport_ATPase_IB"/>
</dbReference>
<dbReference type="PRINTS" id="PR00120">
    <property type="entry name" value="HATPASE"/>
</dbReference>
<evidence type="ECO:0000256" key="13">
    <source>
        <dbReference type="ARBA" id="ARBA00023136"/>
    </source>
</evidence>
<dbReference type="SUPFAM" id="SSF56784">
    <property type="entry name" value="HAD-like"/>
    <property type="match status" value="1"/>
</dbReference>
<evidence type="ECO:0000256" key="3">
    <source>
        <dbReference type="ARBA" id="ARBA00022475"/>
    </source>
</evidence>